<sequence>GGLVTIMSSSSSGRTTLVKPPPYDPEKSHIENVLEVTELGVLGPDIFTNTRQPWHPPGARGIFGGAVIAQSLSAAQRTVPDPAPGEAPFFIHSCHCYFLLAGSSEIPILFHVERVRDGRSFATRTVQARQRGRCIFTVTASFVREGAGGVKQARHAVPLPAGVRPPADDEPADQEAWIARGPFESRSIEIVGGDDGEEADHGKSGQGKVAQPGDEHRMRCRVWNRARGTISAAGGHAAHLNALAYMSDSYFIGTVSRVHRLWRFPFAPSEVADLDPALRAHVERSNRVDGLGDGPDDWAARPTLGMLVSLDHSIYFHDPRRVRADEWMFSEMDTPWAGDGRGVVLQRIFAADGTLLATCVQEGLVRLTQEDVDGAAREGGATAKDAGKAKL</sequence>
<dbReference type="SUPFAM" id="SSF54637">
    <property type="entry name" value="Thioesterase/thiol ester dehydrase-isomerase"/>
    <property type="match status" value="2"/>
</dbReference>
<feature type="domain" description="Acyl-CoA thioesterase-like C-terminal" evidence="3">
    <location>
        <begin position="211"/>
        <end position="365"/>
    </location>
</feature>
<feature type="region of interest" description="Disordered" evidence="1">
    <location>
        <begin position="192"/>
        <end position="215"/>
    </location>
</feature>
<evidence type="ECO:0000313" key="5">
    <source>
        <dbReference type="Proteomes" id="UP000045706"/>
    </source>
</evidence>
<feature type="region of interest" description="Disordered" evidence="1">
    <location>
        <begin position="1"/>
        <end position="24"/>
    </location>
</feature>
<dbReference type="PANTHER" id="PTHR11066">
    <property type="entry name" value="ACYL-COA THIOESTERASE"/>
    <property type="match status" value="1"/>
</dbReference>
<dbReference type="Proteomes" id="UP000045706">
    <property type="component" value="Unassembled WGS sequence"/>
</dbReference>
<dbReference type="GO" id="GO:0005782">
    <property type="term" value="C:peroxisomal matrix"/>
    <property type="evidence" value="ECO:0007669"/>
    <property type="project" value="UniProtKB-SubCell"/>
</dbReference>
<feature type="domain" description="Acyl-CoA thioesterase-like N-terminal HotDog" evidence="2">
    <location>
        <begin position="52"/>
        <end position="143"/>
    </location>
</feature>
<dbReference type="GO" id="GO:0009062">
    <property type="term" value="P:fatty acid catabolic process"/>
    <property type="evidence" value="ECO:0007669"/>
    <property type="project" value="TreeGrafter"/>
</dbReference>
<dbReference type="InterPro" id="IPR029069">
    <property type="entry name" value="HotDog_dom_sf"/>
</dbReference>
<feature type="non-terminal residue" evidence="4">
    <location>
        <position position="1"/>
    </location>
</feature>
<gene>
    <name evidence="4" type="ORF">BN1723_004048</name>
</gene>
<dbReference type="EMBL" id="CVQI01026668">
    <property type="protein sequence ID" value="CRK34395.1"/>
    <property type="molecule type" value="Genomic_DNA"/>
</dbReference>
<feature type="compositionally biased region" description="Polar residues" evidence="1">
    <location>
        <begin position="1"/>
        <end position="15"/>
    </location>
</feature>
<name>A0A0G4MK19_VERLO</name>
<evidence type="ECO:0008006" key="6">
    <source>
        <dbReference type="Google" id="ProtNLM"/>
    </source>
</evidence>
<dbReference type="PANTHER" id="PTHR11066:SF34">
    <property type="entry name" value="ACYL-COENZYME A THIOESTERASE 8"/>
    <property type="match status" value="1"/>
</dbReference>
<dbReference type="InterPro" id="IPR049449">
    <property type="entry name" value="TesB_ACOT8-like_N"/>
</dbReference>
<dbReference type="CDD" id="cd03445">
    <property type="entry name" value="Thioesterase_II_repeat2"/>
    <property type="match status" value="1"/>
</dbReference>
<dbReference type="GO" id="GO:0006637">
    <property type="term" value="P:acyl-CoA metabolic process"/>
    <property type="evidence" value="ECO:0007669"/>
    <property type="project" value="InterPro"/>
</dbReference>
<dbReference type="CDD" id="cd03444">
    <property type="entry name" value="Thioesterase_II_repeat1"/>
    <property type="match status" value="1"/>
</dbReference>
<accession>A0A0G4MK19</accession>
<evidence type="ECO:0000313" key="4">
    <source>
        <dbReference type="EMBL" id="CRK34395.1"/>
    </source>
</evidence>
<dbReference type="InterPro" id="IPR003703">
    <property type="entry name" value="Acyl_CoA_thio"/>
</dbReference>
<dbReference type="Pfam" id="PF13622">
    <property type="entry name" value="4HBT_3"/>
    <property type="match status" value="1"/>
</dbReference>
<evidence type="ECO:0000259" key="2">
    <source>
        <dbReference type="Pfam" id="PF13622"/>
    </source>
</evidence>
<evidence type="ECO:0000256" key="1">
    <source>
        <dbReference type="SAM" id="MobiDB-lite"/>
    </source>
</evidence>
<dbReference type="GO" id="GO:0047617">
    <property type="term" value="F:fatty acyl-CoA hydrolase activity"/>
    <property type="evidence" value="ECO:0007669"/>
    <property type="project" value="InterPro"/>
</dbReference>
<dbReference type="Pfam" id="PF20789">
    <property type="entry name" value="4HBT_3C"/>
    <property type="match status" value="1"/>
</dbReference>
<dbReference type="Gene3D" id="3.10.129.10">
    <property type="entry name" value="Hotdog Thioesterase"/>
    <property type="match status" value="2"/>
</dbReference>
<dbReference type="InterPro" id="IPR049450">
    <property type="entry name" value="ACOT8-like_C"/>
</dbReference>
<reference evidence="5" key="1">
    <citation type="submission" date="2015-05" db="EMBL/GenBank/DDBJ databases">
        <authorList>
            <person name="Fogelqvist Johan"/>
        </authorList>
    </citation>
    <scope>NUCLEOTIDE SEQUENCE [LARGE SCALE GENOMIC DNA]</scope>
</reference>
<dbReference type="AlphaFoldDB" id="A0A0G4MK19"/>
<proteinExistence type="predicted"/>
<protein>
    <recommendedName>
        <fullName evidence="6">Acyl-CoA thioesterase II domain-containing protein</fullName>
    </recommendedName>
</protein>
<organism evidence="4 5">
    <name type="scientific">Verticillium longisporum</name>
    <name type="common">Verticillium dahliae var. longisporum</name>
    <dbReference type="NCBI Taxonomy" id="100787"/>
    <lineage>
        <taxon>Eukaryota</taxon>
        <taxon>Fungi</taxon>
        <taxon>Dikarya</taxon>
        <taxon>Ascomycota</taxon>
        <taxon>Pezizomycotina</taxon>
        <taxon>Sordariomycetes</taxon>
        <taxon>Hypocreomycetidae</taxon>
        <taxon>Glomerellales</taxon>
        <taxon>Plectosphaerellaceae</taxon>
        <taxon>Verticillium</taxon>
    </lineage>
</organism>
<evidence type="ECO:0000259" key="3">
    <source>
        <dbReference type="Pfam" id="PF20789"/>
    </source>
</evidence>